<evidence type="ECO:0000313" key="1">
    <source>
        <dbReference type="EMBL" id="OZC02054.1"/>
    </source>
</evidence>
<sequence length="133" mass="14607">MTDLPILHTSRIPVRWGDMDALGHVNNARYFTYAEQARIEWMHSALDGDWSESGPILASISADFKRPIVHPATVEVQVLGGEPGRSSLKQPYRLLVDGEVMCEMTGVIVWVSRETGRPVSLPEPIRAAATGAP</sequence>
<dbReference type="Gene3D" id="3.10.129.10">
    <property type="entry name" value="Hotdog Thioesterase"/>
    <property type="match status" value="1"/>
</dbReference>
<dbReference type="CDD" id="cd00586">
    <property type="entry name" value="4HBT"/>
    <property type="match status" value="1"/>
</dbReference>
<dbReference type="SUPFAM" id="SSF54637">
    <property type="entry name" value="Thioesterase/thiol ester dehydrase-isomerase"/>
    <property type="match status" value="1"/>
</dbReference>
<protein>
    <recommendedName>
        <fullName evidence="3">Thioesterase</fullName>
    </recommendedName>
</protein>
<comment type="caution">
    <text evidence="1">The sequence shown here is derived from an EMBL/GenBank/DDBJ whole genome shotgun (WGS) entry which is preliminary data.</text>
</comment>
<name>A0A259TWV1_9BACT</name>
<dbReference type="InParanoid" id="A0A259TWV1"/>
<gene>
    <name evidence="1" type="ORF">BSZ36_03085</name>
</gene>
<evidence type="ECO:0000313" key="2">
    <source>
        <dbReference type="Proteomes" id="UP000216446"/>
    </source>
</evidence>
<dbReference type="OrthoDB" id="9791529at2"/>
<proteinExistence type="predicted"/>
<dbReference type="AlphaFoldDB" id="A0A259TWV1"/>
<keyword evidence="2" id="KW-1185">Reference proteome</keyword>
<dbReference type="PANTHER" id="PTHR31793">
    <property type="entry name" value="4-HYDROXYBENZOYL-COA THIOESTERASE FAMILY MEMBER"/>
    <property type="match status" value="1"/>
</dbReference>
<dbReference type="FunCoup" id="A0A259TWV1">
    <property type="interactions" value="6"/>
</dbReference>
<dbReference type="InterPro" id="IPR050563">
    <property type="entry name" value="4-hydroxybenzoyl-CoA_TE"/>
</dbReference>
<dbReference type="EMBL" id="MQWB01000001">
    <property type="protein sequence ID" value="OZC02054.1"/>
    <property type="molecule type" value="Genomic_DNA"/>
</dbReference>
<dbReference type="PANTHER" id="PTHR31793:SF24">
    <property type="entry name" value="LONG-CHAIN ACYL-COA THIOESTERASE FADM"/>
    <property type="match status" value="1"/>
</dbReference>
<evidence type="ECO:0008006" key="3">
    <source>
        <dbReference type="Google" id="ProtNLM"/>
    </source>
</evidence>
<dbReference type="Proteomes" id="UP000216446">
    <property type="component" value="Unassembled WGS sequence"/>
</dbReference>
<dbReference type="Pfam" id="PF13279">
    <property type="entry name" value="4HBT_2"/>
    <property type="match status" value="1"/>
</dbReference>
<accession>A0A259TWV1</accession>
<organism evidence="1 2">
    <name type="scientific">Rubricoccus marinus</name>
    <dbReference type="NCBI Taxonomy" id="716817"/>
    <lineage>
        <taxon>Bacteria</taxon>
        <taxon>Pseudomonadati</taxon>
        <taxon>Rhodothermota</taxon>
        <taxon>Rhodothermia</taxon>
        <taxon>Rhodothermales</taxon>
        <taxon>Rubricoccaceae</taxon>
        <taxon>Rubricoccus</taxon>
    </lineage>
</organism>
<dbReference type="GO" id="GO:0047617">
    <property type="term" value="F:fatty acyl-CoA hydrolase activity"/>
    <property type="evidence" value="ECO:0007669"/>
    <property type="project" value="TreeGrafter"/>
</dbReference>
<dbReference type="RefSeq" id="WP_094545894.1">
    <property type="nucleotide sequence ID" value="NZ_MQWB01000001.1"/>
</dbReference>
<reference evidence="1 2" key="1">
    <citation type="submission" date="2016-11" db="EMBL/GenBank/DDBJ databases">
        <title>Study of marine rhodopsin-containing bacteria.</title>
        <authorList>
            <person name="Yoshizawa S."/>
            <person name="Kumagai Y."/>
            <person name="Kogure K."/>
        </authorList>
    </citation>
    <scope>NUCLEOTIDE SEQUENCE [LARGE SCALE GENOMIC DNA]</scope>
    <source>
        <strain evidence="1 2">SG-29</strain>
    </source>
</reference>
<dbReference type="InterPro" id="IPR029069">
    <property type="entry name" value="HotDog_dom_sf"/>
</dbReference>